<dbReference type="Proteomes" id="UP000245910">
    <property type="component" value="Chromosome I"/>
</dbReference>
<dbReference type="AlphaFoldDB" id="A0A2L2TTN6"/>
<dbReference type="EMBL" id="LN649229">
    <property type="protein sequence ID" value="CEI64670.1"/>
    <property type="molecule type" value="Genomic_DNA"/>
</dbReference>
<accession>A0A2L2TTN6</accession>
<keyword evidence="2" id="KW-1185">Reference proteome</keyword>
<protein>
    <submittedName>
        <fullName evidence="1">Uncharacterized protein</fullName>
    </submittedName>
</protein>
<organism evidence="1 2">
    <name type="scientific">Fusarium venenatum</name>
    <dbReference type="NCBI Taxonomy" id="56646"/>
    <lineage>
        <taxon>Eukaryota</taxon>
        <taxon>Fungi</taxon>
        <taxon>Dikarya</taxon>
        <taxon>Ascomycota</taxon>
        <taxon>Pezizomycotina</taxon>
        <taxon>Sordariomycetes</taxon>
        <taxon>Hypocreomycetidae</taxon>
        <taxon>Hypocreales</taxon>
        <taxon>Nectriaceae</taxon>
        <taxon>Fusarium</taxon>
    </lineage>
</organism>
<name>A0A2L2TTN6_9HYPO</name>
<reference evidence="2" key="1">
    <citation type="submission" date="2014-10" db="EMBL/GenBank/DDBJ databases">
        <authorList>
            <person name="King R."/>
        </authorList>
    </citation>
    <scope>NUCLEOTIDE SEQUENCE [LARGE SCALE GENOMIC DNA]</scope>
    <source>
        <strain evidence="2">A3/5</strain>
    </source>
</reference>
<sequence>MYKALEPTFLGGDWVWCSPDHSTKRLVPFSHFYEPASWNMDIEITNGLWDACMSHESEETAQLVLVFVFVGSSMFLTFEYHYSFTTKSFVIFSLVVVASRKTVPCLALQEPVQRCQL</sequence>
<proteinExistence type="predicted"/>
<evidence type="ECO:0000313" key="2">
    <source>
        <dbReference type="Proteomes" id="UP000245910"/>
    </source>
</evidence>
<evidence type="ECO:0000313" key="1">
    <source>
        <dbReference type="EMBL" id="CEI64670.1"/>
    </source>
</evidence>